<dbReference type="STRING" id="75922.BST47_05895"/>
<evidence type="ECO:0000256" key="1">
    <source>
        <dbReference type="SAM" id="MobiDB-lite"/>
    </source>
</evidence>
<comment type="caution">
    <text evidence="3">The sequence shown here is derived from an EMBL/GenBank/DDBJ whole genome shotgun (WGS) entry which is preliminary data.</text>
</comment>
<dbReference type="OrthoDB" id="4774865at2"/>
<dbReference type="RefSeq" id="WP_122984568.1">
    <property type="nucleotide sequence ID" value="NZ_MVIM01000002.1"/>
</dbReference>
<organism evidence="3 4">
    <name type="scientific">Mycolicibacterium tusciae</name>
    <dbReference type="NCBI Taxonomy" id="75922"/>
    <lineage>
        <taxon>Bacteria</taxon>
        <taxon>Bacillati</taxon>
        <taxon>Actinomycetota</taxon>
        <taxon>Actinomycetes</taxon>
        <taxon>Mycobacteriales</taxon>
        <taxon>Mycobacteriaceae</taxon>
        <taxon>Mycolicibacterium</taxon>
    </lineage>
</organism>
<evidence type="ECO:0000313" key="4">
    <source>
        <dbReference type="Proteomes" id="UP000192411"/>
    </source>
</evidence>
<protein>
    <recommendedName>
        <fullName evidence="2">DUF222 domain-containing protein</fullName>
    </recommendedName>
</protein>
<evidence type="ECO:0000259" key="2">
    <source>
        <dbReference type="Pfam" id="PF02720"/>
    </source>
</evidence>
<reference evidence="3 4" key="1">
    <citation type="submission" date="2017-02" db="EMBL/GenBank/DDBJ databases">
        <title>The new phylogeny of genus Mycobacterium.</title>
        <authorList>
            <person name="Tortoli E."/>
            <person name="Trovato A."/>
            <person name="Cirillo D.M."/>
        </authorList>
    </citation>
    <scope>NUCLEOTIDE SEQUENCE [LARGE SCALE GENOMIC DNA]</scope>
    <source>
        <strain evidence="3 4">DSM 44338</strain>
    </source>
</reference>
<proteinExistence type="predicted"/>
<dbReference type="EMBL" id="MVIM01000002">
    <property type="protein sequence ID" value="ORB67972.1"/>
    <property type="molecule type" value="Genomic_DNA"/>
</dbReference>
<dbReference type="AlphaFoldDB" id="A0A1X0JYU6"/>
<evidence type="ECO:0000313" key="3">
    <source>
        <dbReference type="EMBL" id="ORB67972.1"/>
    </source>
</evidence>
<dbReference type="Pfam" id="PF02720">
    <property type="entry name" value="DUF222"/>
    <property type="match status" value="1"/>
</dbReference>
<feature type="non-terminal residue" evidence="3">
    <location>
        <position position="238"/>
    </location>
</feature>
<sequence>MYVRLMLATRVQVLMAALRSAHDELAACDLDMLTHRELLDVLDGLETLSCQLPTEWHRALARLQAETTPRELGAKNWKDVLRIRWRISATDANRRLAEAQVLGPRRALTGEPLAPVLPATAAAQAAGQINAEHVDKIRDAMGHLPGWVDTVSREQIETDLVRLAVGVGPVELKKAADKMLFLLDQDGPAPDDTERQRRRGVTIGKQGRDAMSAVTGNLTPEARAVWEAIFAKYAAPGM</sequence>
<feature type="domain" description="DUF222" evidence="2">
    <location>
        <begin position="43"/>
        <end position="238"/>
    </location>
</feature>
<feature type="region of interest" description="Disordered" evidence="1">
    <location>
        <begin position="185"/>
        <end position="206"/>
    </location>
</feature>
<accession>A0A1X0JYU6</accession>
<dbReference type="InterPro" id="IPR003870">
    <property type="entry name" value="DUF222"/>
</dbReference>
<dbReference type="Proteomes" id="UP000192411">
    <property type="component" value="Unassembled WGS sequence"/>
</dbReference>
<keyword evidence="4" id="KW-1185">Reference proteome</keyword>
<gene>
    <name evidence="3" type="ORF">BST47_05895</name>
</gene>
<name>A0A1X0JYU6_9MYCO</name>